<sequence>MVVPISYSPRTGQHHHHLRSYKSFPPSAQAKWNLLALLLLFLRDHLDCVYGRLGAGPTHVVAVPSTRGRAGPHPLRELVGDRLGLPWLAAVPNPHHGPDVRHFQPDWFSVRLPGRARDVRPLVLDDTWTTGSRAQSLAYALKSAGADSVAIVVLGRHVNPEHRASRPLLKAIEEPVFDLSTCAMER</sequence>
<dbReference type="InterPro" id="IPR029057">
    <property type="entry name" value="PRTase-like"/>
</dbReference>
<keyword evidence="2" id="KW-1185">Reference proteome</keyword>
<gene>
    <name evidence="1" type="ORF">B5D80_00155</name>
</gene>
<dbReference type="EMBL" id="MZMV01000001">
    <property type="protein sequence ID" value="OWV13588.1"/>
    <property type="molecule type" value="Genomic_DNA"/>
</dbReference>
<dbReference type="Proteomes" id="UP000197174">
    <property type="component" value="Unassembled WGS sequence"/>
</dbReference>
<accession>A0A246RU28</accession>
<dbReference type="InterPro" id="IPR000836">
    <property type="entry name" value="PRTase_dom"/>
</dbReference>
<name>A0A246RU28_9ACTN</name>
<organism evidence="1 2">
    <name type="scientific">Micromonospora wenchangensis</name>
    <dbReference type="NCBI Taxonomy" id="1185415"/>
    <lineage>
        <taxon>Bacteria</taxon>
        <taxon>Bacillati</taxon>
        <taxon>Actinomycetota</taxon>
        <taxon>Actinomycetes</taxon>
        <taxon>Micromonosporales</taxon>
        <taxon>Micromonosporaceae</taxon>
        <taxon>Micromonospora</taxon>
    </lineage>
</organism>
<evidence type="ECO:0000313" key="1">
    <source>
        <dbReference type="EMBL" id="OWV13588.1"/>
    </source>
</evidence>
<dbReference type="CDD" id="cd06223">
    <property type="entry name" value="PRTases_typeI"/>
    <property type="match status" value="1"/>
</dbReference>
<dbReference type="AlphaFoldDB" id="A0A246RU28"/>
<dbReference type="SUPFAM" id="SSF53271">
    <property type="entry name" value="PRTase-like"/>
    <property type="match status" value="1"/>
</dbReference>
<dbReference type="OrthoDB" id="3403421at2"/>
<reference evidence="1 2" key="1">
    <citation type="submission" date="2017-03" db="EMBL/GenBank/DDBJ databases">
        <title>Whole genome sequence of Micromonospora wenchangensis, isolated from mangrove soil.</title>
        <authorList>
            <person name="Yang H."/>
        </authorList>
    </citation>
    <scope>NUCLEOTIDE SEQUENCE [LARGE SCALE GENOMIC DNA]</scope>
    <source>
        <strain evidence="1 2">CCTCC AA 2012002</strain>
    </source>
</reference>
<proteinExistence type="predicted"/>
<protein>
    <recommendedName>
        <fullName evidence="3">Phosphoribosyltransferase domain-containing protein</fullName>
    </recommendedName>
</protein>
<evidence type="ECO:0008006" key="3">
    <source>
        <dbReference type="Google" id="ProtNLM"/>
    </source>
</evidence>
<evidence type="ECO:0000313" key="2">
    <source>
        <dbReference type="Proteomes" id="UP000197174"/>
    </source>
</evidence>
<dbReference type="Gene3D" id="3.40.50.2020">
    <property type="match status" value="1"/>
</dbReference>
<comment type="caution">
    <text evidence="1">The sequence shown here is derived from an EMBL/GenBank/DDBJ whole genome shotgun (WGS) entry which is preliminary data.</text>
</comment>